<dbReference type="AlphaFoldDB" id="A0AAV4E0C8"/>
<feature type="region of interest" description="Disordered" evidence="1">
    <location>
        <begin position="749"/>
        <end position="855"/>
    </location>
</feature>
<dbReference type="Proteomes" id="UP000735302">
    <property type="component" value="Unassembled WGS sequence"/>
</dbReference>
<name>A0AAV4E0C8_9GAST</name>
<feature type="region of interest" description="Disordered" evidence="1">
    <location>
        <begin position="662"/>
        <end position="693"/>
    </location>
</feature>
<feature type="compositionally biased region" description="Basic and acidic residues" evidence="1">
    <location>
        <begin position="437"/>
        <end position="450"/>
    </location>
</feature>
<feature type="region of interest" description="Disordered" evidence="1">
    <location>
        <begin position="872"/>
        <end position="944"/>
    </location>
</feature>
<proteinExistence type="predicted"/>
<feature type="compositionally biased region" description="Basic and acidic residues" evidence="1">
    <location>
        <begin position="1060"/>
        <end position="1073"/>
    </location>
</feature>
<evidence type="ECO:0000313" key="3">
    <source>
        <dbReference type="Proteomes" id="UP000735302"/>
    </source>
</evidence>
<comment type="caution">
    <text evidence="2">The sequence shown here is derived from an EMBL/GenBank/DDBJ whole genome shotgun (WGS) entry which is preliminary data.</text>
</comment>
<feature type="compositionally biased region" description="Basic and acidic residues" evidence="1">
    <location>
        <begin position="662"/>
        <end position="678"/>
    </location>
</feature>
<sequence length="1205" mass="131925">MANSQGENVMCRTVTSWGTSRLLPLLVMSLLLLLSGISQLQAFTQSSPFPALSSSGFMGSGFIGNLGLPRSTRSAGRDFAPPSDILSTGKSNNVKELYTPPFSAGFGNPRNRDRHDGDMSAFKNLFGQDIGQSTGIYDSFGKPREDNLVFIAQSRPAEGKLRIGDSRQDFAANNIERYRKHPFSSIRLSPVNQVSGIMAETPFTNGQRDDTLRNKAKGLFVENRARKFDQNDPFERPISKSNFPLPSVNDKITLDLPEDTRRPQRPRRFDFSPNQPKTLEENPFGNSIKPHGNSLPTLEDTASNPPVGAFTWAKPINIPQVLSKNASEGKGQEKDDTSTGASLINIKPGDDLRFPRPKQLKLPSLPSAGKTLDEKQGENKTLLSENIKNALETTAISAQEEATNAGEIDKSNLNAVGEMKYPLTNPEYQLDHGFDIGHKDEEQRNPKQSEGKIPIKGNALEIGRAHELKTNHEADISSGIGETIARPGVSTKLPIVESKDEQNLSKQILPIADAGEFPPRPPSNERLVAETFGHAGNKLTQANNKSPLTLVASAGSFRDPKPNSRGRYDVTVLTDEAITKKSGKIRSNSDLDTSSAKGTGRGFNVSPIDVPAIKTVVERTIEDGAETVVKNEKQLKSDHSGFILTDDLYSDEMDAKGIEDANDIPHKEESGDKGKALDVYDPPSQSLPNPHAGIAGINAAKYQKRISEKDMAGKGKEHTSPLASPEIAKSFESSNFNTEPSSFDFINTKDAAKDLKPDTVKSEDDRANRLWGVSEEFGEAVSESSAEKPPVGSGYLPFRGYTDREELELPPPPSPLQPPQSPTAPPSPPTLQDANVVEGYGNSQHATGIGEGSEVSIRETLAAQEEKLKQKILQEETEPRMGIQVSDNGHFGGKEGLDEALERSPGGFAGQSSENLFRTDLLRSDDGSDDGLHGTLKSSNTFIEEEHIGLEQLKRMEEEEQGHTTPAYTVKARDEDGLNDFSDYNFESFGSQKNAFEDDPDFSNEGTDYTDGSKYADTRGNGYSQNNDMRGSFQPVSPSEIPQSLPDDFIDVGFNNIRGPMEKNKEVDRRLSDGEDNDASNSRGPQASREEEGKSRSKEIFNEDFVDYSNYEDPYYDYDYDYDTPTNADETFKAPPTSTFLVSPFQSMFGKTVDQTERGSFGSLFKNLGHSRKSRGGAGSNGWGLFDDKLGQIIQTRPSLKLFNG</sequence>
<accession>A0AAV4E0C8</accession>
<feature type="region of interest" description="Disordered" evidence="1">
    <location>
        <begin position="437"/>
        <end position="457"/>
    </location>
</feature>
<evidence type="ECO:0000313" key="2">
    <source>
        <dbReference type="EMBL" id="GFO49556.1"/>
    </source>
</evidence>
<reference evidence="2 3" key="1">
    <citation type="journal article" date="2021" name="Elife">
        <title>Chloroplast acquisition without the gene transfer in kleptoplastic sea slugs, Plakobranchus ocellatus.</title>
        <authorList>
            <person name="Maeda T."/>
            <person name="Takahashi S."/>
            <person name="Yoshida T."/>
            <person name="Shimamura S."/>
            <person name="Takaki Y."/>
            <person name="Nagai Y."/>
            <person name="Toyoda A."/>
            <person name="Suzuki Y."/>
            <person name="Arimoto A."/>
            <person name="Ishii H."/>
            <person name="Satoh N."/>
            <person name="Nishiyama T."/>
            <person name="Hasebe M."/>
            <person name="Maruyama T."/>
            <person name="Minagawa J."/>
            <person name="Obokata J."/>
            <person name="Shigenobu S."/>
        </authorList>
    </citation>
    <scope>NUCLEOTIDE SEQUENCE [LARGE SCALE GENOMIC DNA]</scope>
</reference>
<keyword evidence="3" id="KW-1185">Reference proteome</keyword>
<feature type="compositionally biased region" description="Basic and acidic residues" evidence="1">
    <location>
        <begin position="920"/>
        <end position="932"/>
    </location>
</feature>
<evidence type="ECO:0000256" key="1">
    <source>
        <dbReference type="SAM" id="MobiDB-lite"/>
    </source>
</evidence>
<feature type="region of interest" description="Disordered" evidence="1">
    <location>
        <begin position="231"/>
        <end position="302"/>
    </location>
</feature>
<feature type="compositionally biased region" description="Polar residues" evidence="1">
    <location>
        <begin position="1021"/>
        <end position="1042"/>
    </location>
</feature>
<feature type="compositionally biased region" description="Basic and acidic residues" evidence="1">
    <location>
        <begin position="892"/>
        <end position="902"/>
    </location>
</feature>
<feature type="region of interest" description="Disordered" evidence="1">
    <location>
        <begin position="956"/>
        <end position="1098"/>
    </location>
</feature>
<protein>
    <submittedName>
        <fullName evidence="2">Uncharacterized protein</fullName>
    </submittedName>
</protein>
<dbReference type="EMBL" id="BLXT01008494">
    <property type="protein sequence ID" value="GFO49556.1"/>
    <property type="molecule type" value="Genomic_DNA"/>
</dbReference>
<feature type="compositionally biased region" description="Basic and acidic residues" evidence="1">
    <location>
        <begin position="258"/>
        <end position="270"/>
    </location>
</feature>
<feature type="compositionally biased region" description="Basic and acidic residues" evidence="1">
    <location>
        <begin position="1088"/>
        <end position="1098"/>
    </location>
</feature>
<feature type="compositionally biased region" description="Basic and acidic residues" evidence="1">
    <location>
        <begin position="750"/>
        <end position="768"/>
    </location>
</feature>
<feature type="compositionally biased region" description="Pro residues" evidence="1">
    <location>
        <begin position="809"/>
        <end position="829"/>
    </location>
</feature>
<gene>
    <name evidence="2" type="ORF">PoB_007606100</name>
</gene>
<feature type="region of interest" description="Disordered" evidence="1">
    <location>
        <begin position="323"/>
        <end position="378"/>
    </location>
</feature>
<organism evidence="2 3">
    <name type="scientific">Plakobranchus ocellatus</name>
    <dbReference type="NCBI Taxonomy" id="259542"/>
    <lineage>
        <taxon>Eukaryota</taxon>
        <taxon>Metazoa</taxon>
        <taxon>Spiralia</taxon>
        <taxon>Lophotrochozoa</taxon>
        <taxon>Mollusca</taxon>
        <taxon>Gastropoda</taxon>
        <taxon>Heterobranchia</taxon>
        <taxon>Euthyneura</taxon>
        <taxon>Panpulmonata</taxon>
        <taxon>Sacoglossa</taxon>
        <taxon>Placobranchoidea</taxon>
        <taxon>Plakobranchidae</taxon>
        <taxon>Plakobranchus</taxon>
    </lineage>
</organism>